<keyword evidence="7 8" id="KW-0472">Membrane</keyword>
<comment type="subcellular location">
    <subcellularLocation>
        <location evidence="1 8">Cell membrane</location>
        <topology evidence="1 8">Multi-pass membrane protein</topology>
    </subcellularLocation>
</comment>
<keyword evidence="11" id="KW-1185">Reference proteome</keyword>
<dbReference type="PANTHER" id="PTHR42929">
    <property type="entry name" value="INNER MEMBRANE ABC TRANSPORTER PERMEASE PROTEIN YDCU-RELATED-RELATED"/>
    <property type="match status" value="1"/>
</dbReference>
<evidence type="ECO:0000256" key="2">
    <source>
        <dbReference type="ARBA" id="ARBA00007069"/>
    </source>
</evidence>
<evidence type="ECO:0000313" key="10">
    <source>
        <dbReference type="EMBL" id="MCR0982963.1"/>
    </source>
</evidence>
<evidence type="ECO:0000256" key="7">
    <source>
        <dbReference type="ARBA" id="ARBA00023136"/>
    </source>
</evidence>
<gene>
    <name evidence="10" type="ORF">NRP21_12985</name>
</gene>
<feature type="transmembrane region" description="Helical" evidence="8">
    <location>
        <begin position="241"/>
        <end position="263"/>
    </location>
</feature>
<evidence type="ECO:0000256" key="8">
    <source>
        <dbReference type="RuleBase" id="RU363032"/>
    </source>
</evidence>
<sequence length="365" mass="37108">MRPDSLRAALLAAPLALLVLLGALVPLGALVWRGTAETEVAPALPRTLRVLRQWDGTGLPDDMAFEALAADLAALRAAGPAGAEAMGRAAERLAADVPALREVLPGTAERAAETRTTRAAAILVADPAWGEAESWVALRRAGAGVSGFHLLAAAGLRVTAEGGLEDSRQGPHARAILARGLGAAALAVLGCLLLAWPLARWIAEASPRRAAALAALTLLPLFAGEAARVAGWAALLEAGPGAALLATTVGLLPLMVLPIALVLRRAGPRLPRAAAALGLPPRKVFWRIRLPLARQGIAVGCALVFAQALGGFIAPGLLDPGASLTAGALAAAARAGDWGQAGALAAWLLLPVLPAAFLLRRGMRG</sequence>
<keyword evidence="5 8" id="KW-0812">Transmembrane</keyword>
<evidence type="ECO:0000259" key="9">
    <source>
        <dbReference type="PROSITE" id="PS50928"/>
    </source>
</evidence>
<evidence type="ECO:0000256" key="1">
    <source>
        <dbReference type="ARBA" id="ARBA00004651"/>
    </source>
</evidence>
<comment type="caution">
    <text evidence="10">The sequence shown here is derived from an EMBL/GenBank/DDBJ whole genome shotgun (WGS) entry which is preliminary data.</text>
</comment>
<dbReference type="InterPro" id="IPR035906">
    <property type="entry name" value="MetI-like_sf"/>
</dbReference>
<dbReference type="PANTHER" id="PTHR42929:SF5">
    <property type="entry name" value="ABC TRANSPORTER PERMEASE PROTEIN"/>
    <property type="match status" value="1"/>
</dbReference>
<dbReference type="EMBL" id="JANJOU010000009">
    <property type="protein sequence ID" value="MCR0982963.1"/>
    <property type="molecule type" value="Genomic_DNA"/>
</dbReference>
<feature type="domain" description="ABC transmembrane type-1" evidence="9">
    <location>
        <begin position="177"/>
        <end position="359"/>
    </location>
</feature>
<feature type="transmembrane region" description="Helical" evidence="8">
    <location>
        <begin position="176"/>
        <end position="199"/>
    </location>
</feature>
<dbReference type="InterPro" id="IPR000515">
    <property type="entry name" value="MetI-like"/>
</dbReference>
<evidence type="ECO:0000313" key="11">
    <source>
        <dbReference type="Proteomes" id="UP001524642"/>
    </source>
</evidence>
<dbReference type="CDD" id="cd06261">
    <property type="entry name" value="TM_PBP2"/>
    <property type="match status" value="1"/>
</dbReference>
<dbReference type="Pfam" id="PF00528">
    <property type="entry name" value="BPD_transp_1"/>
    <property type="match status" value="1"/>
</dbReference>
<protein>
    <submittedName>
        <fullName evidence="10">ABC transporter permease subunit</fullName>
    </submittedName>
</protein>
<feature type="transmembrane region" description="Helical" evidence="8">
    <location>
        <begin position="297"/>
        <end position="318"/>
    </location>
</feature>
<keyword evidence="4" id="KW-1003">Cell membrane</keyword>
<keyword evidence="6 8" id="KW-1133">Transmembrane helix</keyword>
<organism evidence="10 11">
    <name type="scientific">Roseomonas populi</name>
    <dbReference type="NCBI Taxonomy" id="3121582"/>
    <lineage>
        <taxon>Bacteria</taxon>
        <taxon>Pseudomonadati</taxon>
        <taxon>Pseudomonadota</taxon>
        <taxon>Alphaproteobacteria</taxon>
        <taxon>Acetobacterales</taxon>
        <taxon>Roseomonadaceae</taxon>
        <taxon>Roseomonas</taxon>
    </lineage>
</organism>
<evidence type="ECO:0000256" key="3">
    <source>
        <dbReference type="ARBA" id="ARBA00022448"/>
    </source>
</evidence>
<reference evidence="10 11" key="1">
    <citation type="submission" date="2022-06" db="EMBL/GenBank/DDBJ databases">
        <title>Roseomonas CN29.</title>
        <authorList>
            <person name="Cheng Y."/>
            <person name="He X."/>
        </authorList>
    </citation>
    <scope>NUCLEOTIDE SEQUENCE [LARGE SCALE GENOMIC DNA]</scope>
    <source>
        <strain evidence="10 11">CN29</strain>
    </source>
</reference>
<evidence type="ECO:0000256" key="4">
    <source>
        <dbReference type="ARBA" id="ARBA00022475"/>
    </source>
</evidence>
<feature type="transmembrane region" description="Helical" evidence="8">
    <location>
        <begin position="211"/>
        <end position="235"/>
    </location>
</feature>
<dbReference type="SUPFAM" id="SSF161098">
    <property type="entry name" value="MetI-like"/>
    <property type="match status" value="1"/>
</dbReference>
<evidence type="ECO:0000256" key="5">
    <source>
        <dbReference type="ARBA" id="ARBA00022692"/>
    </source>
</evidence>
<accession>A0ABT1X4E0</accession>
<name>A0ABT1X4E0_9PROT</name>
<dbReference type="RefSeq" id="WP_257716627.1">
    <property type="nucleotide sequence ID" value="NZ_JANJOU010000009.1"/>
</dbReference>
<dbReference type="Proteomes" id="UP001524642">
    <property type="component" value="Unassembled WGS sequence"/>
</dbReference>
<dbReference type="PROSITE" id="PS50928">
    <property type="entry name" value="ABC_TM1"/>
    <property type="match status" value="1"/>
</dbReference>
<proteinExistence type="inferred from homology"/>
<feature type="transmembrane region" description="Helical" evidence="8">
    <location>
        <begin position="338"/>
        <end position="359"/>
    </location>
</feature>
<comment type="similarity">
    <text evidence="2">Belongs to the binding-protein-dependent transport system permease family. CysTW subfamily.</text>
</comment>
<dbReference type="Gene3D" id="1.10.3720.10">
    <property type="entry name" value="MetI-like"/>
    <property type="match status" value="1"/>
</dbReference>
<keyword evidence="3 8" id="KW-0813">Transport</keyword>
<evidence type="ECO:0000256" key="6">
    <source>
        <dbReference type="ARBA" id="ARBA00022989"/>
    </source>
</evidence>